<dbReference type="Proteomes" id="UP000783213">
    <property type="component" value="Unassembled WGS sequence"/>
</dbReference>
<proteinExistence type="predicted"/>
<evidence type="ECO:0000259" key="5">
    <source>
        <dbReference type="Pfam" id="PF01699"/>
    </source>
</evidence>
<dbReference type="GeneID" id="62228135"/>
<keyword evidence="7" id="KW-1185">Reference proteome</keyword>
<evidence type="ECO:0000313" key="6">
    <source>
        <dbReference type="EMBL" id="KAF7939025.1"/>
    </source>
</evidence>
<keyword evidence="2" id="KW-0812">Transmembrane</keyword>
<keyword evidence="4" id="KW-0472">Membrane</keyword>
<evidence type="ECO:0000256" key="2">
    <source>
        <dbReference type="ARBA" id="ARBA00022692"/>
    </source>
</evidence>
<evidence type="ECO:0000256" key="3">
    <source>
        <dbReference type="ARBA" id="ARBA00022989"/>
    </source>
</evidence>
<evidence type="ECO:0000256" key="4">
    <source>
        <dbReference type="ARBA" id="ARBA00023136"/>
    </source>
</evidence>
<protein>
    <recommendedName>
        <fullName evidence="5">Sodium/calcium exchanger membrane region domain-containing protein</fullName>
    </recommendedName>
</protein>
<dbReference type="Pfam" id="PF01699">
    <property type="entry name" value="Na_Ca_ex"/>
    <property type="match status" value="1"/>
</dbReference>
<dbReference type="InterPro" id="IPR004837">
    <property type="entry name" value="NaCa_Exmemb"/>
</dbReference>
<dbReference type="RefSeq" id="XP_038815246.1">
    <property type="nucleotide sequence ID" value="XM_038948980.1"/>
</dbReference>
<keyword evidence="3" id="KW-1133">Transmembrane helix</keyword>
<sequence>MTELHDITFNIAAFISGLFILEFGPDESIDNAAIISARLTVSPSLITIALLTSGMEWEKLIVAIAAISQHQSSLANGSIVRSSHLSRIS</sequence>
<feature type="domain" description="Sodium/calcium exchanger membrane region" evidence="5">
    <location>
        <begin position="11"/>
        <end position="80"/>
    </location>
</feature>
<dbReference type="EMBL" id="RCSX01000002">
    <property type="protein sequence ID" value="KAF7939025.1"/>
    <property type="molecule type" value="Genomic_DNA"/>
</dbReference>
<evidence type="ECO:0000313" key="7">
    <source>
        <dbReference type="Proteomes" id="UP000783213"/>
    </source>
</evidence>
<comment type="subcellular location">
    <subcellularLocation>
        <location evidence="1">Membrane</location>
        <topology evidence="1">Multi-pass membrane protein</topology>
    </subcellularLocation>
</comment>
<gene>
    <name evidence="6" type="ORF">EAE98_001361</name>
</gene>
<organism evidence="6 7">
    <name type="scientific">Botrytis deweyae</name>
    <dbReference type="NCBI Taxonomy" id="2478750"/>
    <lineage>
        <taxon>Eukaryota</taxon>
        <taxon>Fungi</taxon>
        <taxon>Dikarya</taxon>
        <taxon>Ascomycota</taxon>
        <taxon>Pezizomycotina</taxon>
        <taxon>Leotiomycetes</taxon>
        <taxon>Helotiales</taxon>
        <taxon>Sclerotiniaceae</taxon>
        <taxon>Botrytis</taxon>
    </lineage>
</organism>
<evidence type="ECO:0000256" key="1">
    <source>
        <dbReference type="ARBA" id="ARBA00004141"/>
    </source>
</evidence>
<name>A0ABQ7J1A2_9HELO</name>
<comment type="caution">
    <text evidence="6">The sequence shown here is derived from an EMBL/GenBank/DDBJ whole genome shotgun (WGS) entry which is preliminary data.</text>
</comment>
<reference evidence="6 7" key="1">
    <citation type="journal article" date="2020" name="Genome Biol. Evol.">
        <title>Comparative genomics of Sclerotiniaceae.</title>
        <authorList>
            <person name="Valero Jimenez C.A."/>
            <person name="Steentjes M."/>
            <person name="Scholten O.E."/>
            <person name="Van Kan J.A.L."/>
        </authorList>
    </citation>
    <scope>NUCLEOTIDE SEQUENCE [LARGE SCALE GENOMIC DNA]</scope>
    <source>
        <strain evidence="6 7">B1</strain>
    </source>
</reference>
<accession>A0ABQ7J1A2</accession>